<dbReference type="GO" id="GO:0001228">
    <property type="term" value="F:DNA-binding transcription activator activity, RNA polymerase II-specific"/>
    <property type="evidence" value="ECO:0007669"/>
    <property type="project" value="TreeGrafter"/>
</dbReference>
<comment type="subcellular location">
    <subcellularLocation>
        <location evidence="1">Nucleus</location>
    </subcellularLocation>
</comment>
<name>A0A8C4T5M2_ERPCA</name>
<evidence type="ECO:0000256" key="12">
    <source>
        <dbReference type="SAM" id="MobiDB-lite"/>
    </source>
</evidence>
<reference evidence="14" key="3">
    <citation type="submission" date="2025-09" db="UniProtKB">
        <authorList>
            <consortium name="Ensembl"/>
        </authorList>
    </citation>
    <scope>IDENTIFICATION</scope>
</reference>
<dbReference type="Ensembl" id="ENSECRT00000027905.1">
    <property type="protein sequence ID" value="ENSECRP00000027331.1"/>
    <property type="gene ID" value="ENSECRG00000018506.1"/>
</dbReference>
<feature type="domain" description="C2H2-type" evidence="13">
    <location>
        <begin position="1038"/>
        <end position="1065"/>
    </location>
</feature>
<dbReference type="InterPro" id="IPR036236">
    <property type="entry name" value="Znf_C2H2_sf"/>
</dbReference>
<feature type="domain" description="C2H2-type" evidence="13">
    <location>
        <begin position="238"/>
        <end position="265"/>
    </location>
</feature>
<dbReference type="FunFam" id="3.30.160.60:FF:000100">
    <property type="entry name" value="Zinc finger 45-like"/>
    <property type="match status" value="2"/>
</dbReference>
<evidence type="ECO:0000256" key="10">
    <source>
        <dbReference type="ARBA" id="ARBA00023242"/>
    </source>
</evidence>
<sequence>MYLQVPTENHPVKQLHPLSEMNSCLEAHHTSSYPHTAASYTLFTDGSPTDFKTEKEQRDIENISHCKLVHQCTVCQKSFKFASKLERHYLIHTGQKPFTCLVCGRAFRQSIHLKKHQETHLRWDPFKDNLQDFFSGNDPADALYSETSTVGPQYGFTHSGSLQLYTALQDPKPSKPLELNIGVAPSDVNGINWIDFSACEVSDWPGSETDTSIKQILQEHRFNSAREGKGGRQKRKAHQCSVCLKCFNSPYKLQRHFLIHTGQKPFECSTCTKSFRQLVHLKLHMRIHTKSGTSQWLQSGESECVRINSSCEIQGKLSKLEGNSLQDSIPESGKDHVLSSDHHDETGLGRSKDERYEALERNITTVQNPHCKSVKGDRKKHQCSVCSKCFNSPSKLSRHYLIHTGQRPFHCVKCGKTFRQMTHLKVHQGTHENYKDHGRIFEPGRNKDLNNPPSPVQNKSDYLATPTTQITSVVHFHQFQQQEYKQEPAYSENQQNNDSGVVNDLGDLKMVKTSCKLKTEYETFDCATDEMEATGEKRQKVNRCNVCLKSFKFASKLERHKLIHAGLKPFKCPECGIAFRQAAHLKKHQVKHSKTNVDVKFSLYKFSLAVPQDGCTESHDLLCKFPADADACKKEQDSTDGSSFKLCSYEGHVSNELLQVEQLDLNIIVKPEEMTDPWTVNDMNATTPTTSEQSVVNELSQQRPERDCFNKKSLAKASKKLHQCIVCFKFFSSPYKLQRHFLIHTGQRPFECSDCQKTFRQLEHLKLHKRTHSTSHLSRTLLKKEANVKILVSQQKTCTKENPTRVKSEEFLPEKDSGEYDVEISKQPTDMDNVQNKYSKIGTSSMTSENLASGKLFRMHGYEQPHRHSKMMKRRTHQCSFCCKCFNCPSKLQRHYLTHTGQKPFKCFSCGKQFRQAVHLKVHQRTHDKWRTFKSLLQQQKFIKCRSNEMGSGISSLSDVSQPEDPHDNNTEKSRPELVSLNETGLTSAMGQEEQNLESQNAASSVKRVYQCSTCQKCFSAPSQLQRHWLIHTGQRPFECNFCHRAFRQASHLKAHHHTHRELRALRSGSLHTRLTVLKKHIAPPASNGSLCDNLETCSPQDLNVHHFPPVMEDILSLDVEKLKTGQPSLIGTAKLGLKSNLIKTSEEETPQHQSDTEKMSLRMQLHQCCFCFKIFDCPSKLNRHYLSHTGQKAFRCFVCGRKFRQLTHLKRHQQSHSRKRIIRDCSPQKRHLVAGTGTGSEQQIEEPDHCWPGNELNIENEKHFEVGYLCSKESTVDGQRFDESGSIIGELILANQMLASEDLENVQGSKKRYHCPECQKCFDAPSRLERHYLIHTGQRPFKCSLCSKAFRQLSHLKMHQRTHGECISVSGSSNLGSLHAETYNSGDQSLMLNSREPTQSQKQEEMDASCGSCVTSEEPPDQLSNYSLGISHKSFGGKPYECSVCSKTFNSPSKLERHFLIHTGLKPFKCYICTKLFRQLCHLQNHLNTHTEWKVCSNSQTDFNNLHFSHQEESPSNSKDAISDFNGLLETSFQEQTEQASENSKPVLCHLTLETDKAANGICLPHSFLEKRTLTSNVNVAKSSVKCKNDLIYQCSDCQKCFSSPSKLGRHQLIHGREKPFECSVCNKMFRQAAHLKVHQRVHAKWFEAVPPPEFNDESSHRAEDHIPGGLQTPVCVMEFEGVSTPLTENAGEAMLLEQQEDIGLSSQSKYTQDYLCSTSLNRRMHCIQCAKLFSTERELLLHKCQACDAKVTEKNSNRSPYQCAVCFKSFNSPSKFKRHYLIHTGQRPFECTVCNKTFTQSCHLKTHQLTHFK</sequence>
<evidence type="ECO:0000259" key="13">
    <source>
        <dbReference type="PROSITE" id="PS50157"/>
    </source>
</evidence>
<dbReference type="PROSITE" id="PS50157">
    <property type="entry name" value="ZINC_FINGER_C2H2_2"/>
    <property type="match status" value="24"/>
</dbReference>
<evidence type="ECO:0000256" key="4">
    <source>
        <dbReference type="ARBA" id="ARBA00022737"/>
    </source>
</evidence>
<dbReference type="OrthoDB" id="8113227at2759"/>
<keyword evidence="9" id="KW-0804">Transcription</keyword>
<reference evidence="14" key="1">
    <citation type="submission" date="2021-06" db="EMBL/GenBank/DDBJ databases">
        <authorList>
            <consortium name="Wellcome Sanger Institute Data Sharing"/>
        </authorList>
    </citation>
    <scope>NUCLEOTIDE SEQUENCE [LARGE SCALE GENOMIC DNA]</scope>
</reference>
<feature type="domain" description="C2H2-type" evidence="13">
    <location>
        <begin position="381"/>
        <end position="408"/>
    </location>
</feature>
<dbReference type="Gene3D" id="3.30.160.60">
    <property type="entry name" value="Classic Zinc Finger"/>
    <property type="match status" value="23"/>
</dbReference>
<feature type="domain" description="C2H2-type" evidence="13">
    <location>
        <begin position="1342"/>
        <end position="1364"/>
    </location>
</feature>
<dbReference type="SMART" id="SM00355">
    <property type="entry name" value="ZnF_C2H2"/>
    <property type="match status" value="24"/>
</dbReference>
<evidence type="ECO:0000256" key="1">
    <source>
        <dbReference type="ARBA" id="ARBA00004123"/>
    </source>
</evidence>
<keyword evidence="3" id="KW-0479">Metal-binding</keyword>
<dbReference type="PANTHER" id="PTHR24393:SF15">
    <property type="entry name" value="IP01243P-RELATED"/>
    <property type="match status" value="1"/>
</dbReference>
<dbReference type="FunFam" id="3.30.160.60:FF:000446">
    <property type="entry name" value="Zinc finger protein"/>
    <property type="match status" value="3"/>
</dbReference>
<accession>A0A8C4T5M2</accession>
<feature type="domain" description="C2H2-type" evidence="13">
    <location>
        <begin position="1195"/>
        <end position="1222"/>
    </location>
</feature>
<organism evidence="14 15">
    <name type="scientific">Erpetoichthys calabaricus</name>
    <name type="common">Rope fish</name>
    <name type="synonym">Calamoichthys calabaricus</name>
    <dbReference type="NCBI Taxonomy" id="27687"/>
    <lineage>
        <taxon>Eukaryota</taxon>
        <taxon>Metazoa</taxon>
        <taxon>Chordata</taxon>
        <taxon>Craniata</taxon>
        <taxon>Vertebrata</taxon>
        <taxon>Euteleostomi</taxon>
        <taxon>Actinopterygii</taxon>
        <taxon>Polypteriformes</taxon>
        <taxon>Polypteridae</taxon>
        <taxon>Erpetoichthys</taxon>
    </lineage>
</organism>
<evidence type="ECO:0000256" key="2">
    <source>
        <dbReference type="ARBA" id="ARBA00006991"/>
    </source>
</evidence>
<evidence type="ECO:0000256" key="6">
    <source>
        <dbReference type="ARBA" id="ARBA00022833"/>
    </source>
</evidence>
<dbReference type="RefSeq" id="XP_028677147.1">
    <property type="nucleotide sequence ID" value="XM_028821314.2"/>
</dbReference>
<dbReference type="FunFam" id="3.30.160.60:FF:001927">
    <property type="entry name" value="Zinc finger protein 1184"/>
    <property type="match status" value="3"/>
</dbReference>
<evidence type="ECO:0000256" key="8">
    <source>
        <dbReference type="ARBA" id="ARBA00023125"/>
    </source>
</evidence>
<dbReference type="GO" id="GO:0005634">
    <property type="term" value="C:nucleus"/>
    <property type="evidence" value="ECO:0007669"/>
    <property type="project" value="TreeGrafter"/>
</dbReference>
<feature type="domain" description="C2H2-type" evidence="13">
    <location>
        <begin position="1622"/>
        <end position="1645"/>
    </location>
</feature>
<dbReference type="PANTHER" id="PTHR24393">
    <property type="entry name" value="ZINC FINGER PROTEIN"/>
    <property type="match status" value="1"/>
</dbReference>
<feature type="domain" description="C2H2-type" evidence="13">
    <location>
        <begin position="70"/>
        <end position="97"/>
    </location>
</feature>
<feature type="domain" description="C2H2-type" evidence="13">
    <location>
        <begin position="1469"/>
        <end position="1496"/>
    </location>
</feature>
<dbReference type="FunFam" id="3.30.160.60:FF:000624">
    <property type="entry name" value="zinc finger protein 697"/>
    <property type="match status" value="4"/>
</dbReference>
<feature type="region of interest" description="Disordered" evidence="12">
    <location>
        <begin position="323"/>
        <end position="353"/>
    </location>
</feature>
<dbReference type="GO" id="GO:0000978">
    <property type="term" value="F:RNA polymerase II cis-regulatory region sequence-specific DNA binding"/>
    <property type="evidence" value="ECO:0007669"/>
    <property type="project" value="TreeGrafter"/>
</dbReference>
<evidence type="ECO:0000313" key="14">
    <source>
        <dbReference type="Ensembl" id="ENSECRP00000027331.1"/>
    </source>
</evidence>
<feature type="domain" description="C2H2-type" evidence="13">
    <location>
        <begin position="542"/>
        <end position="569"/>
    </location>
</feature>
<comment type="similarity">
    <text evidence="2">Belongs to the krueppel C2H2-type zinc-finger protein family.</text>
</comment>
<dbReference type="InterPro" id="IPR013087">
    <property type="entry name" value="Znf_C2H2_type"/>
</dbReference>
<dbReference type="GeneTree" id="ENSGT01150000286939"/>
<dbReference type="GO" id="GO:0008270">
    <property type="term" value="F:zinc ion binding"/>
    <property type="evidence" value="ECO:0007669"/>
    <property type="project" value="UniProtKB-KW"/>
</dbReference>
<feature type="domain" description="C2H2-type" evidence="13">
    <location>
        <begin position="722"/>
        <end position="749"/>
    </location>
</feature>
<keyword evidence="10" id="KW-0539">Nucleus</keyword>
<feature type="domain" description="C2H2-type" evidence="13">
    <location>
        <begin position="1594"/>
        <end position="1621"/>
    </location>
</feature>
<evidence type="ECO:0000256" key="5">
    <source>
        <dbReference type="ARBA" id="ARBA00022771"/>
    </source>
</evidence>
<keyword evidence="5 11" id="KW-0863">Zinc-finger</keyword>
<keyword evidence="15" id="KW-1185">Reference proteome</keyword>
<reference evidence="14" key="2">
    <citation type="submission" date="2025-08" db="UniProtKB">
        <authorList>
            <consortium name="Ensembl"/>
        </authorList>
    </citation>
    <scope>IDENTIFICATION</scope>
</reference>
<feature type="domain" description="C2H2-type" evidence="13">
    <location>
        <begin position="1010"/>
        <end position="1037"/>
    </location>
</feature>
<feature type="domain" description="C2H2-type" evidence="13">
    <location>
        <begin position="877"/>
        <end position="904"/>
    </location>
</feature>
<dbReference type="FunFam" id="3.30.160.60:FF:002212">
    <property type="entry name" value="Zinc finger protein 672"/>
    <property type="match status" value="6"/>
</dbReference>
<feature type="region of interest" description="Disordered" evidence="12">
    <location>
        <begin position="953"/>
        <end position="978"/>
    </location>
</feature>
<keyword evidence="7" id="KW-0805">Transcription regulation</keyword>
<feature type="domain" description="C2H2-type" evidence="13">
    <location>
        <begin position="409"/>
        <end position="436"/>
    </location>
</feature>
<feature type="domain" description="C2H2-type" evidence="13">
    <location>
        <begin position="750"/>
        <end position="777"/>
    </location>
</feature>
<evidence type="ECO:0000256" key="9">
    <source>
        <dbReference type="ARBA" id="ARBA00023163"/>
    </source>
</evidence>
<evidence type="ECO:0000256" key="3">
    <source>
        <dbReference type="ARBA" id="ARBA00022723"/>
    </source>
</evidence>
<feature type="domain" description="C2H2-type" evidence="13">
    <location>
        <begin position="266"/>
        <end position="293"/>
    </location>
</feature>
<dbReference type="SUPFAM" id="SSF57667">
    <property type="entry name" value="beta-beta-alpha zinc fingers"/>
    <property type="match status" value="12"/>
</dbReference>
<evidence type="ECO:0000313" key="15">
    <source>
        <dbReference type="Proteomes" id="UP000694620"/>
    </source>
</evidence>
<evidence type="ECO:0000256" key="7">
    <source>
        <dbReference type="ARBA" id="ARBA00023015"/>
    </source>
</evidence>
<gene>
    <name evidence="14" type="primary">LOC114666449</name>
</gene>
<keyword evidence="6" id="KW-0862">Zinc</keyword>
<dbReference type="GeneID" id="114666449"/>
<protein>
    <submittedName>
        <fullName evidence="14">Zinc finger protein Xfin-like</fullName>
    </submittedName>
</protein>
<feature type="domain" description="C2H2-type" evidence="13">
    <location>
        <begin position="905"/>
        <end position="932"/>
    </location>
</feature>
<dbReference type="Proteomes" id="UP000694620">
    <property type="component" value="Chromosome 16"/>
</dbReference>
<proteinExistence type="inferred from homology"/>
<dbReference type="PROSITE" id="PS00028">
    <property type="entry name" value="ZINC_FINGER_C2H2_1"/>
    <property type="match status" value="24"/>
</dbReference>
<feature type="domain" description="C2H2-type" evidence="13">
    <location>
        <begin position="1763"/>
        <end position="1790"/>
    </location>
</feature>
<dbReference type="Pfam" id="PF00096">
    <property type="entry name" value="zf-C2H2"/>
    <property type="match status" value="17"/>
</dbReference>
<feature type="domain" description="C2H2-type" evidence="13">
    <location>
        <begin position="570"/>
        <end position="597"/>
    </location>
</feature>
<feature type="compositionally biased region" description="Basic and acidic residues" evidence="12">
    <location>
        <begin position="964"/>
        <end position="976"/>
    </location>
</feature>
<feature type="domain" description="C2H2-type" evidence="13">
    <location>
        <begin position="98"/>
        <end position="125"/>
    </location>
</feature>
<keyword evidence="4" id="KW-0677">Repeat</keyword>
<feature type="domain" description="C2H2-type" evidence="13">
    <location>
        <begin position="1791"/>
        <end position="1815"/>
    </location>
</feature>
<feature type="domain" description="C2H2-type" evidence="13">
    <location>
        <begin position="1441"/>
        <end position="1468"/>
    </location>
</feature>
<evidence type="ECO:0000256" key="11">
    <source>
        <dbReference type="PROSITE-ProRule" id="PRU00042"/>
    </source>
</evidence>
<keyword evidence="8" id="KW-0238">DNA-binding</keyword>
<dbReference type="FunFam" id="3.30.160.60:FF:000790">
    <property type="entry name" value="flt3-interacting zinc finger protein 1"/>
    <property type="match status" value="1"/>
</dbReference>
<feature type="domain" description="C2H2-type" evidence="13">
    <location>
        <begin position="1314"/>
        <end position="1341"/>
    </location>
</feature>
<feature type="domain" description="C2H2-type" evidence="13">
    <location>
        <begin position="1167"/>
        <end position="1194"/>
    </location>
</feature>
<feature type="compositionally biased region" description="Basic and acidic residues" evidence="12">
    <location>
        <begin position="332"/>
        <end position="353"/>
    </location>
</feature>